<name>A0A2N6K747_FISMU</name>
<keyword evidence="4" id="KW-1185">Reference proteome</keyword>
<gene>
    <name evidence="3" type="ORF">CEN44_04680</name>
</gene>
<keyword evidence="1" id="KW-1133">Transmembrane helix</keyword>
<feature type="transmembrane region" description="Helical" evidence="1">
    <location>
        <begin position="15"/>
        <end position="35"/>
    </location>
</feature>
<evidence type="ECO:0000313" key="3">
    <source>
        <dbReference type="EMBL" id="PLZ92937.1"/>
    </source>
</evidence>
<organism evidence="3 4">
    <name type="scientific">Fischerella muscicola CCMEE 5323</name>
    <dbReference type="NCBI Taxonomy" id="2019572"/>
    <lineage>
        <taxon>Bacteria</taxon>
        <taxon>Bacillati</taxon>
        <taxon>Cyanobacteriota</taxon>
        <taxon>Cyanophyceae</taxon>
        <taxon>Nostocales</taxon>
        <taxon>Hapalosiphonaceae</taxon>
        <taxon>Fischerella</taxon>
    </lineage>
</organism>
<dbReference type="PANTHER" id="PTHR23028">
    <property type="entry name" value="ACETYLTRANSFERASE"/>
    <property type="match status" value="1"/>
</dbReference>
<feature type="domain" description="Acyltransferase 3" evidence="2">
    <location>
        <begin position="16"/>
        <end position="75"/>
    </location>
</feature>
<keyword evidence="1" id="KW-0812">Transmembrane</keyword>
<protein>
    <recommendedName>
        <fullName evidence="2">Acyltransferase 3 domain-containing protein</fullName>
    </recommendedName>
</protein>
<sequence>MNEINAKQSERKIHLPYLDGIRGIAAFFVLLYHLMYQIQGYETEWSNLLNKLLRYGFLGVPVFIVLSGYCLMLPVVRSRNGYISGTIVCILPMH</sequence>
<comment type="caution">
    <text evidence="3">The sequence shown here is derived from an EMBL/GenBank/DDBJ whole genome shotgun (WGS) entry which is preliminary data.</text>
</comment>
<accession>A0A2N6K747</accession>
<dbReference type="InterPro" id="IPR002656">
    <property type="entry name" value="Acyl_transf_3_dom"/>
</dbReference>
<dbReference type="PANTHER" id="PTHR23028:SF134">
    <property type="entry name" value="PUTATIVE (AFU_ORTHOLOGUE AFUA_4G08520)-RELATED"/>
    <property type="match status" value="1"/>
</dbReference>
<reference evidence="3 4" key="1">
    <citation type="submission" date="2017-08" db="EMBL/GenBank/DDBJ databases">
        <title>Genomes of Fischerella (Mastigocladus) sp. strains.</title>
        <authorList>
            <person name="Miller S.R."/>
        </authorList>
    </citation>
    <scope>NUCLEOTIDE SEQUENCE [LARGE SCALE GENOMIC DNA]</scope>
    <source>
        <strain evidence="3 4">CCMEE 5323</strain>
    </source>
</reference>
<dbReference type="InterPro" id="IPR050879">
    <property type="entry name" value="Acyltransferase_3"/>
</dbReference>
<dbReference type="AlphaFoldDB" id="A0A2N6K747"/>
<dbReference type="EMBL" id="NRQW01000092">
    <property type="protein sequence ID" value="PLZ92937.1"/>
    <property type="molecule type" value="Genomic_DNA"/>
</dbReference>
<dbReference type="RefSeq" id="WP_016867838.1">
    <property type="nucleotide sequence ID" value="NZ_CAWNVR010000073.1"/>
</dbReference>
<keyword evidence="1" id="KW-0472">Membrane</keyword>
<dbReference type="Pfam" id="PF01757">
    <property type="entry name" value="Acyl_transf_3"/>
    <property type="match status" value="1"/>
</dbReference>
<evidence type="ECO:0000259" key="2">
    <source>
        <dbReference type="Pfam" id="PF01757"/>
    </source>
</evidence>
<dbReference type="GO" id="GO:0016747">
    <property type="term" value="F:acyltransferase activity, transferring groups other than amino-acyl groups"/>
    <property type="evidence" value="ECO:0007669"/>
    <property type="project" value="InterPro"/>
</dbReference>
<evidence type="ECO:0000313" key="4">
    <source>
        <dbReference type="Proteomes" id="UP000235036"/>
    </source>
</evidence>
<proteinExistence type="predicted"/>
<feature type="transmembrane region" description="Helical" evidence="1">
    <location>
        <begin position="55"/>
        <end position="76"/>
    </location>
</feature>
<dbReference type="Proteomes" id="UP000235036">
    <property type="component" value="Unassembled WGS sequence"/>
</dbReference>
<evidence type="ECO:0000256" key="1">
    <source>
        <dbReference type="SAM" id="Phobius"/>
    </source>
</evidence>